<sequence length="486" mass="57585">MKREIYILFCVLIMSLASYIHMNGQVVDIITLADTSVINSSYYVPIIDSDSVNDRIHSDSVHNALKKHKVADPIKEKLNYYLNGGWPNPSARTVATRLFTERLKLPLVVFPMDKKLEKPQLPTHLNFATNHSSEDFFHNQPIGLDQMEIQDRILNDMFKNNMWDFAYTKSYLDNYKYEIKQVEPEKVKLFSEEEYANTDKADNPLSNMEDAFNKRRYWSTVYESTLQFSQNYVSSNWYKGGSSNLNLFSRNYFTFEYNREKVKWFNELEYKLSVYNSQGDTVRKYRVADDLLRFHTNYGYKAYSNWYYSADAEVRTQLFNANKENSHDLQAALFSPITLDFGLGMKYELAKKSEKVYGRKLKLSLNIAPFAYNMKWSARKNIDLARHGFKDDKNYLYQFISSFKAEMRWDFNMNLSYISRLYYTTSYHDARVEWENTINCALTKYLSTRFYFYLRYDDTTNPSTNWGRYLQINELVSIGLNYRIGK</sequence>
<organism evidence="1 2">
    <name type="scientific">Falsiporphyromonas endometrii</name>
    <dbReference type="NCBI Taxonomy" id="1387297"/>
    <lineage>
        <taxon>Bacteria</taxon>
        <taxon>Pseudomonadati</taxon>
        <taxon>Bacteroidota</taxon>
        <taxon>Bacteroidia</taxon>
        <taxon>Bacteroidales</taxon>
        <taxon>Porphyromonadaceae</taxon>
        <taxon>Falsiporphyromonas</taxon>
    </lineage>
</organism>
<dbReference type="RefSeq" id="WP_380080131.1">
    <property type="nucleotide sequence ID" value="NZ_JBHSGO010000215.1"/>
</dbReference>
<evidence type="ECO:0000313" key="1">
    <source>
        <dbReference type="EMBL" id="MFC4666756.1"/>
    </source>
</evidence>
<name>A0ABV9KAT2_9PORP</name>
<dbReference type="InterPro" id="IPR021428">
    <property type="entry name" value="DUF3078"/>
</dbReference>
<proteinExistence type="predicted"/>
<dbReference type="EMBL" id="JBHSGO010000215">
    <property type="protein sequence ID" value="MFC4666756.1"/>
    <property type="molecule type" value="Genomic_DNA"/>
</dbReference>
<protein>
    <submittedName>
        <fullName evidence="1">DUF3078 domain-containing protein</fullName>
    </submittedName>
</protein>
<dbReference type="Proteomes" id="UP001596020">
    <property type="component" value="Unassembled WGS sequence"/>
</dbReference>
<dbReference type="Pfam" id="PF11276">
    <property type="entry name" value="DUF3078"/>
    <property type="match status" value="1"/>
</dbReference>
<evidence type="ECO:0000313" key="2">
    <source>
        <dbReference type="Proteomes" id="UP001596020"/>
    </source>
</evidence>
<keyword evidence="2" id="KW-1185">Reference proteome</keyword>
<reference evidence="2" key="1">
    <citation type="journal article" date="2019" name="Int. J. Syst. Evol. Microbiol.">
        <title>The Global Catalogue of Microorganisms (GCM) 10K type strain sequencing project: providing services to taxonomists for standard genome sequencing and annotation.</title>
        <authorList>
            <consortium name="The Broad Institute Genomics Platform"/>
            <consortium name="The Broad Institute Genome Sequencing Center for Infectious Disease"/>
            <person name="Wu L."/>
            <person name="Ma J."/>
        </authorList>
    </citation>
    <scope>NUCLEOTIDE SEQUENCE [LARGE SCALE GENOMIC DNA]</scope>
    <source>
        <strain evidence="2">CGMCC 4.7357</strain>
    </source>
</reference>
<gene>
    <name evidence="1" type="ORF">ACFO3G_09150</name>
</gene>
<accession>A0ABV9KAT2</accession>
<comment type="caution">
    <text evidence="1">The sequence shown here is derived from an EMBL/GenBank/DDBJ whole genome shotgun (WGS) entry which is preliminary data.</text>
</comment>